<evidence type="ECO:0000313" key="1">
    <source>
        <dbReference type="EMBL" id="CAG8841790.1"/>
    </source>
</evidence>
<dbReference type="Proteomes" id="UP000789920">
    <property type="component" value="Unassembled WGS sequence"/>
</dbReference>
<comment type="caution">
    <text evidence="1">The sequence shown here is derived from an EMBL/GenBank/DDBJ whole genome shotgun (WGS) entry which is preliminary data.</text>
</comment>
<gene>
    <name evidence="1" type="ORF">RPERSI_LOCUS32026</name>
</gene>
<name>A0ACA9SJI9_9GLOM</name>
<reference evidence="1" key="1">
    <citation type="submission" date="2021-06" db="EMBL/GenBank/DDBJ databases">
        <authorList>
            <person name="Kallberg Y."/>
            <person name="Tangrot J."/>
            <person name="Rosling A."/>
        </authorList>
    </citation>
    <scope>NUCLEOTIDE SEQUENCE</scope>
    <source>
        <strain evidence="1">MA461A</strain>
    </source>
</reference>
<evidence type="ECO:0000313" key="2">
    <source>
        <dbReference type="Proteomes" id="UP000789920"/>
    </source>
</evidence>
<organism evidence="1 2">
    <name type="scientific">Racocetra persica</name>
    <dbReference type="NCBI Taxonomy" id="160502"/>
    <lineage>
        <taxon>Eukaryota</taxon>
        <taxon>Fungi</taxon>
        <taxon>Fungi incertae sedis</taxon>
        <taxon>Mucoromycota</taxon>
        <taxon>Glomeromycotina</taxon>
        <taxon>Glomeromycetes</taxon>
        <taxon>Diversisporales</taxon>
        <taxon>Gigasporaceae</taxon>
        <taxon>Racocetra</taxon>
    </lineage>
</organism>
<sequence length="161" mass="17938">VTTGMCSAAILGLVLGGMVKSDEIIEKQAKDVKERVIDRKIRVLLRAREHALFYGPPGSGKTHLAHELARNESVAYAFVKLNDEVYVGSSQVKHDNLLREAKQILKNQKAEIRTNPTKKSRPVVIIVDEIDEMGVKTFSPSHNGSQPTNNFLRMTDTIETK</sequence>
<proteinExistence type="predicted"/>
<protein>
    <submittedName>
        <fullName evidence="1">34275_t:CDS:1</fullName>
    </submittedName>
</protein>
<accession>A0ACA9SJI9</accession>
<feature type="non-terminal residue" evidence="1">
    <location>
        <position position="161"/>
    </location>
</feature>
<dbReference type="EMBL" id="CAJVQC010131679">
    <property type="protein sequence ID" value="CAG8841790.1"/>
    <property type="molecule type" value="Genomic_DNA"/>
</dbReference>
<feature type="non-terminal residue" evidence="1">
    <location>
        <position position="1"/>
    </location>
</feature>
<keyword evidence="2" id="KW-1185">Reference proteome</keyword>